<sequence>MDNKIWFHQPIQPVKRPITSTPKTSTQQPTKNFNDVFQKTLETTNEPVKFSTHAMKRINERGINMTESDISKLDNAIKKAALKGSKDALVIMNQVAYVVSVNNKTVVTAMDEKSTKENVFTNIDSAIIL</sequence>
<comment type="caution">
    <text evidence="1">The sequence shown here is derived from an EMBL/GenBank/DDBJ whole genome shotgun (WGS) entry which is preliminary data.</text>
</comment>
<evidence type="ECO:0000313" key="1">
    <source>
        <dbReference type="EMBL" id="OEF98612.1"/>
    </source>
</evidence>
<organism evidence="1 2">
    <name type="scientific">Desulfuribacillus alkaliarsenatis</name>
    <dbReference type="NCBI Taxonomy" id="766136"/>
    <lineage>
        <taxon>Bacteria</taxon>
        <taxon>Bacillati</taxon>
        <taxon>Bacillota</taxon>
        <taxon>Desulfuribacillia</taxon>
        <taxon>Desulfuribacillales</taxon>
        <taxon>Desulfuribacillaceae</taxon>
        <taxon>Desulfuribacillus</taxon>
    </lineage>
</organism>
<dbReference type="NCBIfam" id="TIGR02530">
    <property type="entry name" value="flg_new"/>
    <property type="match status" value="1"/>
</dbReference>
<accession>A0A1E5G608</accession>
<dbReference type="EMBL" id="MIJE01000001">
    <property type="protein sequence ID" value="OEF98612.1"/>
    <property type="molecule type" value="Genomic_DNA"/>
</dbReference>
<reference evidence="1 2" key="1">
    <citation type="submission" date="2016-09" db="EMBL/GenBank/DDBJ databases">
        <title>Draft genome sequence for the type strain of Desulfuribacillus alkaliarsenatis AHT28, an obligately anaerobic, sulfidogenic bacterium isolated from Russian soda lake sediments.</title>
        <authorList>
            <person name="Abin C.A."/>
            <person name="Hollibaugh J.T."/>
        </authorList>
    </citation>
    <scope>NUCLEOTIDE SEQUENCE [LARGE SCALE GENOMIC DNA]</scope>
    <source>
        <strain evidence="1 2">AHT28</strain>
    </source>
</reference>
<gene>
    <name evidence="1" type="ORF">BHF68_02810</name>
</gene>
<name>A0A1E5G608_9FIRM</name>
<evidence type="ECO:0000313" key="2">
    <source>
        <dbReference type="Proteomes" id="UP000094296"/>
    </source>
</evidence>
<dbReference type="Proteomes" id="UP000094296">
    <property type="component" value="Unassembled WGS sequence"/>
</dbReference>
<dbReference type="AlphaFoldDB" id="A0A1E5G608"/>
<dbReference type="OrthoDB" id="165650at2"/>
<proteinExistence type="predicted"/>
<dbReference type="InterPro" id="IPR013367">
    <property type="entry name" value="Flagellar_put"/>
</dbReference>
<keyword evidence="2" id="KW-1185">Reference proteome</keyword>
<dbReference type="Pfam" id="PF12611">
    <property type="entry name" value="Flagellar_put"/>
    <property type="match status" value="1"/>
</dbReference>
<dbReference type="STRING" id="766136.BHF68_02810"/>
<evidence type="ECO:0008006" key="3">
    <source>
        <dbReference type="Google" id="ProtNLM"/>
    </source>
</evidence>
<protein>
    <recommendedName>
        <fullName evidence="3">Flagellar protein</fullName>
    </recommendedName>
</protein>
<dbReference type="RefSeq" id="WP_069642104.1">
    <property type="nucleotide sequence ID" value="NZ_MIJE01000001.1"/>
</dbReference>